<evidence type="ECO:0000313" key="2">
    <source>
        <dbReference type="Proteomes" id="UP000297591"/>
    </source>
</evidence>
<name>G8EY18_9CAUD</name>
<dbReference type="Gene3D" id="2.60.120.260">
    <property type="entry name" value="Galactose-binding domain-like"/>
    <property type="match status" value="1"/>
</dbReference>
<protein>
    <submittedName>
        <fullName evidence="1">Uncharacterized protein</fullName>
    </submittedName>
</protein>
<reference evidence="1 2" key="1">
    <citation type="submission" date="2010-12" db="EMBL/GenBank/DDBJ databases">
        <title>The Genome Sequence of Synechococcus phage S-CAM8 0608SB47.</title>
        <authorList>
            <consortium name="The Broad Institute Genome Sequencing Platform"/>
            <person name="Henn M.R."/>
            <person name="Martiny J."/>
            <person name="Weihe C."/>
            <person name="Levin J."/>
            <person name="Malboeuf C."/>
            <person name="Casali M."/>
            <person name="Russ C."/>
            <person name="Lennon N."/>
            <person name="Chapman S.B."/>
            <person name="Erlich R."/>
            <person name="Young S.K."/>
            <person name="Yandava C."/>
            <person name="Zeng Q."/>
            <person name="Alvarado L."/>
            <person name="Anderson S."/>
            <person name="Berlin A."/>
            <person name="Chen Z."/>
            <person name="Freedman E."/>
            <person name="Gellesch M."/>
            <person name="Goldberg J."/>
            <person name="Green L."/>
            <person name="Griggs A."/>
            <person name="Gujja S."/>
            <person name="Heilman E.R."/>
            <person name="Heiman D."/>
            <person name="Hollinger A."/>
            <person name="Howarth C."/>
            <person name="Larson L."/>
            <person name="Mehta T."/>
            <person name="Pearson M."/>
            <person name="Roberts A."/>
            <person name="Ryan E."/>
            <person name="Saif S."/>
            <person name="Shea T."/>
            <person name="Shenoy N."/>
            <person name="Sisk P."/>
            <person name="Stolte C."/>
            <person name="Sykes S."/>
            <person name="White J."/>
            <person name="Haas B."/>
            <person name="Nusbaum C."/>
            <person name="Birren B."/>
        </authorList>
    </citation>
    <scope>NUCLEOTIDE SEQUENCE [LARGE SCALE GENOMIC DNA]</scope>
    <source>
        <strain evidence="1 2">0608SB47</strain>
    </source>
</reference>
<proteinExistence type="predicted"/>
<evidence type="ECO:0000313" key="1">
    <source>
        <dbReference type="EMBL" id="AET72708.1"/>
    </source>
</evidence>
<accession>G8EY18</accession>
<gene>
    <name evidence="1" type="ORF">SXFG_00158</name>
</gene>
<dbReference type="Proteomes" id="UP000297591">
    <property type="component" value="Segment"/>
</dbReference>
<sequence>MATNLNTGLNFGLNPGLRQSISGGVADSLGLFRSSSLDLRFADKRTLADRVSGNNLITFSRASGSGYGATYVDSDGLIKTSPVNLVYPSESIDVGVGLWTSTASSGTISVTPNSTESPYGTTTATRVVATKAGTGYGVFQARPNIPSTPSVGSIWIKSNTGSNQTIYFRLDLGGAEDYNLTVTPEWQRYQMVEDEAAGLTYFSVGLRGGSDASCDISIWGAQVEEGTTATDYIPTGATISGAPRFDHDPVTGESLGLLIEEGRTNVTRPSDFSSLWNYTSPGDGIKQTAYGLAPDGSTSSIYLQPNSAARVLRNTSGSGITAGTYTVSLFYKGDKPIGVGGPGVNGGLTDVANYGNGWKRAASTLTFTGGGYLDITVLSGTSVELWGIQSELGSFPTSYIPTSGSTVTRAPDIASIEGNKFAKTNLLEYSNYSQVNVSSTATLGGTTTAPDGTNTARVYSTSLTSAAINKLYTNGVVGKDYTFSFYVRSTGSASQVRVFVGDAAVSEFKNISTEWQRVSVTKLNNASNIVRAYVTIYAGDEIELWGAQLEEGSELTEYTPSVESFDSRASSATYVDDATGLIKTTPVNFILNSDFPVSSNTSATQNDVNNITTPAGITTTVKQLTAPFTGFTRYGDLSSGTPGTTYTGSIYVRTVSGTDTITIDVVDGPSKSYDITETWQRIDASGSVSANYRFFDLNLSNSDIYIWGAQLEEGTTATPYIKTTNTISGAARYENGELLLEPARTNVIDRNTSNYNSIWTNIVPSGAYNNAGIAPDGTNTAFATTAYAPEARGQKNYSMTADTNDYTFSIFIKSTGGQGQYVTYKTGFNFGDQDTLNQTAYDFATDTVGAGYSRKLYANGWVRIWKTYTNTNLPTFLTTNRSSTSLDMLFWGAQLEQGSYPSSLIITPVGANVTRAADVSTSALGVDSWYNQSEGTVFAIAEAPAFANTVVASLASGSNNDKMEVRSSASNLNNSRSTIKTNAATVFDSSLSAGAGSYRSLALGYKLNDTRYAVDGSLGTLDTSVTLPSVNRLYLGNEFNNTYVRPGHITRLAYFPTRKTDQELVKITDGTLDAPIITYGITSAGGTFNLRSLGTVDYAVDWDSTGGYESSTSNTLAHTYTAGDYNLVVYSNDVYRPYFDSVTADVGQITSVVISSGANLGTDLGNAWRGASNMTSFVCPSDVTSGVTNFTYAWSNCSSLTSFPQIDTGNGTNFSRTWFECSGLSIFPLIDTSSGTSFSSTWNGCSGLSSFPAINVGSGTSFFRAWFLCSGLSSFPANMFDATGTLSANAFNNAWFGCALTAQSIENILVSLDTNGASNITLGISGGTNAAKSTWSAAAVTAYDNLIAKGWTITFNA</sequence>
<organism evidence="1 2">
    <name type="scientific">Synechococcus phage S-CAM8</name>
    <dbReference type="NCBI Taxonomy" id="754038"/>
    <lineage>
        <taxon>Viruses</taxon>
        <taxon>Duplodnaviria</taxon>
        <taxon>Heunggongvirae</taxon>
        <taxon>Uroviricota</taxon>
        <taxon>Caudoviricetes</taxon>
        <taxon>Pantevenvirales</taxon>
        <taxon>Kyanoviridae</taxon>
        <taxon>Neritesvirus</taxon>
        <taxon>Neritesvirus scam8</taxon>
    </lineage>
</organism>
<dbReference type="EMBL" id="JF974299">
    <property type="protein sequence ID" value="AET72708.1"/>
    <property type="molecule type" value="Genomic_DNA"/>
</dbReference>